<comment type="pathway">
    <text evidence="2 9">One-carbon metabolism; tetrahydrofolate interconversion.</text>
</comment>
<evidence type="ECO:0000256" key="5">
    <source>
        <dbReference type="ARBA" id="ARBA00022827"/>
    </source>
</evidence>
<dbReference type="GO" id="GO:0005829">
    <property type="term" value="C:cytosol"/>
    <property type="evidence" value="ECO:0007669"/>
    <property type="project" value="TreeGrafter"/>
</dbReference>
<dbReference type="CDD" id="cd00537">
    <property type="entry name" value="MTHFR"/>
    <property type="match status" value="1"/>
</dbReference>
<gene>
    <name evidence="10" type="primary">metF</name>
    <name evidence="10" type="ORF">BUCICUMA2628_030</name>
</gene>
<comment type="pathway">
    <text evidence="7">Amino-acid biosynthesis; L-methionine biosynthesis via de novo pathway.</text>
</comment>
<accession>A0A451CXB7</accession>
<reference evidence="10 11" key="1">
    <citation type="submission" date="2019-02" db="EMBL/GenBank/DDBJ databases">
        <authorList>
            <person name="Manzano-Marin A."/>
            <person name="Manzano-Marin A."/>
        </authorList>
    </citation>
    <scope>NUCLEOTIDE SEQUENCE [LARGE SCALE GENOMIC DNA]</scope>
    <source>
        <strain evidence="10 11">BuCicuneomaculata</strain>
    </source>
</reference>
<dbReference type="Gene3D" id="3.20.20.220">
    <property type="match status" value="1"/>
</dbReference>
<dbReference type="SUPFAM" id="SSF51730">
    <property type="entry name" value="FAD-linked oxidoreductase"/>
    <property type="match status" value="1"/>
</dbReference>
<dbReference type="RefSeq" id="WP_154027006.1">
    <property type="nucleotide sequence ID" value="NZ_LR217695.1"/>
</dbReference>
<comment type="catalytic activity">
    <reaction evidence="8">
        <text>(6S)-5-methyl-5,6,7,8-tetrahydrofolate + NAD(+) = (6R)-5,10-methylene-5,6,7,8-tetrahydrofolate + NADH + H(+)</text>
        <dbReference type="Rhea" id="RHEA:19821"/>
        <dbReference type="ChEBI" id="CHEBI:15378"/>
        <dbReference type="ChEBI" id="CHEBI:15636"/>
        <dbReference type="ChEBI" id="CHEBI:18608"/>
        <dbReference type="ChEBI" id="CHEBI:57540"/>
        <dbReference type="ChEBI" id="CHEBI:57945"/>
        <dbReference type="EC" id="1.5.1.54"/>
    </reaction>
    <physiologicalReaction direction="right-to-left" evidence="8">
        <dbReference type="Rhea" id="RHEA:19823"/>
    </physiologicalReaction>
</comment>
<evidence type="ECO:0000313" key="10">
    <source>
        <dbReference type="EMBL" id="VFP78012.1"/>
    </source>
</evidence>
<dbReference type="PANTHER" id="PTHR45754">
    <property type="entry name" value="METHYLENETETRAHYDROFOLATE REDUCTASE"/>
    <property type="match status" value="1"/>
</dbReference>
<comment type="cofactor">
    <cofactor evidence="1 9">
        <name>FAD</name>
        <dbReference type="ChEBI" id="CHEBI:57692"/>
    </cofactor>
</comment>
<keyword evidence="6 9" id="KW-0560">Oxidoreductase</keyword>
<evidence type="ECO:0000256" key="4">
    <source>
        <dbReference type="ARBA" id="ARBA00022630"/>
    </source>
</evidence>
<dbReference type="InterPro" id="IPR003171">
    <property type="entry name" value="Mehydrof_redctse-like"/>
</dbReference>
<dbReference type="AlphaFoldDB" id="A0A451CXB7"/>
<dbReference type="GO" id="GO:0035999">
    <property type="term" value="P:tetrahydrofolate interconversion"/>
    <property type="evidence" value="ECO:0007669"/>
    <property type="project" value="UniProtKB-UniPathway"/>
</dbReference>
<evidence type="ECO:0000256" key="8">
    <source>
        <dbReference type="ARBA" id="ARBA00048628"/>
    </source>
</evidence>
<comment type="similarity">
    <text evidence="3 9">Belongs to the methylenetetrahydrofolate reductase family.</text>
</comment>
<evidence type="ECO:0000256" key="3">
    <source>
        <dbReference type="ARBA" id="ARBA00006743"/>
    </source>
</evidence>
<sequence length="293" mass="34170">MINIIKCNNEKYNYESYHLKNKIRISFEVFPPKDVILTKQLFHSVQKLNKCNPDFFSVTNSIYSKNRDETFLIVKKIRSLTNKTVFAHFTTIGYDESDIKAIAMKYWNHGIKNIIALRGDLPVQYTKKIIYASNLIKLLKSINNFEILVAAYPELHPESNSLKDDLNNLKYKVDLGITQAITQFFFSIDKFLKFRDNCKSMGLAISLIPGILPILNINQLQKFANMTNVYIPRWIFDSFHEYEGDYDKCTTLSVNIAVNLIVRLYHEGVKNFHLYTLNQSHLSWKICYQLGLI</sequence>
<evidence type="ECO:0000256" key="6">
    <source>
        <dbReference type="ARBA" id="ARBA00023002"/>
    </source>
</evidence>
<organism evidence="10 11">
    <name type="scientific">Buchnera aphidicola</name>
    <name type="common">Cinara cuneomaculata</name>
    <dbReference type="NCBI Taxonomy" id="1660040"/>
    <lineage>
        <taxon>Bacteria</taxon>
        <taxon>Pseudomonadati</taxon>
        <taxon>Pseudomonadota</taxon>
        <taxon>Gammaproteobacteria</taxon>
        <taxon>Enterobacterales</taxon>
        <taxon>Erwiniaceae</taxon>
        <taxon>Buchnera</taxon>
    </lineage>
</organism>
<dbReference type="GO" id="GO:0071949">
    <property type="term" value="F:FAD binding"/>
    <property type="evidence" value="ECO:0007669"/>
    <property type="project" value="TreeGrafter"/>
</dbReference>
<dbReference type="Proteomes" id="UP000294404">
    <property type="component" value="Chromosome"/>
</dbReference>
<evidence type="ECO:0000313" key="11">
    <source>
        <dbReference type="Proteomes" id="UP000294404"/>
    </source>
</evidence>
<evidence type="ECO:0000256" key="9">
    <source>
        <dbReference type="RuleBase" id="RU003862"/>
    </source>
</evidence>
<keyword evidence="5 9" id="KW-0274">FAD</keyword>
<dbReference type="EMBL" id="LR217695">
    <property type="protein sequence ID" value="VFP78012.1"/>
    <property type="molecule type" value="Genomic_DNA"/>
</dbReference>
<dbReference type="GO" id="GO:0106312">
    <property type="term" value="F:methylenetetrahydrofolate reductase (NADH) activity"/>
    <property type="evidence" value="ECO:0007669"/>
    <property type="project" value="UniProtKB-EC"/>
</dbReference>
<name>A0A451CXB7_9GAMM</name>
<dbReference type="InterPro" id="IPR029041">
    <property type="entry name" value="FAD-linked_oxidoreductase-like"/>
</dbReference>
<proteinExistence type="inferred from homology"/>
<keyword evidence="4 9" id="KW-0285">Flavoprotein</keyword>
<evidence type="ECO:0000256" key="7">
    <source>
        <dbReference type="ARBA" id="ARBA00034478"/>
    </source>
</evidence>
<dbReference type="UniPathway" id="UPA00193"/>
<evidence type="ECO:0000256" key="1">
    <source>
        <dbReference type="ARBA" id="ARBA00001974"/>
    </source>
</evidence>
<dbReference type="Pfam" id="PF02219">
    <property type="entry name" value="MTHFR"/>
    <property type="match status" value="1"/>
</dbReference>
<dbReference type="OrthoDB" id="9812555at2"/>
<protein>
    <recommendedName>
        <fullName evidence="9">Methylenetetrahydrofolate reductase</fullName>
    </recommendedName>
</protein>
<evidence type="ECO:0000256" key="2">
    <source>
        <dbReference type="ARBA" id="ARBA00004777"/>
    </source>
</evidence>
<dbReference type="PANTHER" id="PTHR45754:SF3">
    <property type="entry name" value="METHYLENETETRAHYDROFOLATE REDUCTASE (NADPH)"/>
    <property type="match status" value="1"/>
</dbReference>
<dbReference type="GO" id="GO:0009086">
    <property type="term" value="P:methionine biosynthetic process"/>
    <property type="evidence" value="ECO:0007669"/>
    <property type="project" value="TreeGrafter"/>
</dbReference>